<evidence type="ECO:0000313" key="1">
    <source>
        <dbReference type="EMBL" id="KAG6518465.1"/>
    </source>
</evidence>
<keyword evidence="2" id="KW-1185">Reference proteome</keyword>
<reference evidence="1 2" key="1">
    <citation type="submission" date="2020-08" db="EMBL/GenBank/DDBJ databases">
        <title>Plant Genome Project.</title>
        <authorList>
            <person name="Zhang R.-G."/>
        </authorList>
    </citation>
    <scope>NUCLEOTIDE SEQUENCE [LARGE SCALE GENOMIC DNA]</scope>
    <source>
        <tissue evidence="1">Rhizome</tissue>
    </source>
</reference>
<dbReference type="AlphaFoldDB" id="A0A8J5LH72"/>
<dbReference type="Proteomes" id="UP000734854">
    <property type="component" value="Unassembled WGS sequence"/>
</dbReference>
<protein>
    <submittedName>
        <fullName evidence="1">Uncharacterized protein</fullName>
    </submittedName>
</protein>
<name>A0A8J5LH72_ZINOF</name>
<dbReference type="Gene3D" id="1.10.20.10">
    <property type="entry name" value="Histone, subunit A"/>
    <property type="match status" value="1"/>
</dbReference>
<dbReference type="EMBL" id="JACMSC010000006">
    <property type="protein sequence ID" value="KAG6518465.1"/>
    <property type="molecule type" value="Genomic_DNA"/>
</dbReference>
<sequence>MSSTIVGATMTKSGHSKANGTKVVSWSQKVGLQFLVGSIAHYLRVNCIAHYLRVNRYSQCVGSDAPVSLYSPQGTYLQLGIEDVVSLCLCSGLLAPSHKCACSPSCLMKNNK</sequence>
<organism evidence="1 2">
    <name type="scientific">Zingiber officinale</name>
    <name type="common">Ginger</name>
    <name type="synonym">Amomum zingiber</name>
    <dbReference type="NCBI Taxonomy" id="94328"/>
    <lineage>
        <taxon>Eukaryota</taxon>
        <taxon>Viridiplantae</taxon>
        <taxon>Streptophyta</taxon>
        <taxon>Embryophyta</taxon>
        <taxon>Tracheophyta</taxon>
        <taxon>Spermatophyta</taxon>
        <taxon>Magnoliopsida</taxon>
        <taxon>Liliopsida</taxon>
        <taxon>Zingiberales</taxon>
        <taxon>Zingiberaceae</taxon>
        <taxon>Zingiber</taxon>
    </lineage>
</organism>
<accession>A0A8J5LH72</accession>
<gene>
    <name evidence="1" type="ORF">ZIOFF_021940</name>
</gene>
<dbReference type="GO" id="GO:0046982">
    <property type="term" value="F:protein heterodimerization activity"/>
    <property type="evidence" value="ECO:0007669"/>
    <property type="project" value="InterPro"/>
</dbReference>
<dbReference type="InterPro" id="IPR009072">
    <property type="entry name" value="Histone-fold"/>
</dbReference>
<proteinExistence type="predicted"/>
<evidence type="ECO:0000313" key="2">
    <source>
        <dbReference type="Proteomes" id="UP000734854"/>
    </source>
</evidence>
<comment type="caution">
    <text evidence="1">The sequence shown here is derived from an EMBL/GenBank/DDBJ whole genome shotgun (WGS) entry which is preliminary data.</text>
</comment>